<dbReference type="AlphaFoldDB" id="A0A1R3WSC7"/>
<sequence length="56" mass="6127">MTLSEQTTADLGTMLEATDQRLHEMTCTPEAVNTYSPAEVAALWDLRDTLGAMLPD</sequence>
<keyword evidence="2" id="KW-1185">Reference proteome</keyword>
<gene>
    <name evidence="1" type="ORF">SAMN05421665_1230</name>
</gene>
<dbReference type="RefSeq" id="WP_165689295.1">
    <property type="nucleotide sequence ID" value="NZ_FTPR01000001.1"/>
</dbReference>
<organism evidence="1 2">
    <name type="scientific">Yoonia rosea</name>
    <dbReference type="NCBI Taxonomy" id="287098"/>
    <lineage>
        <taxon>Bacteria</taxon>
        <taxon>Pseudomonadati</taxon>
        <taxon>Pseudomonadota</taxon>
        <taxon>Alphaproteobacteria</taxon>
        <taxon>Rhodobacterales</taxon>
        <taxon>Paracoccaceae</taxon>
        <taxon>Yoonia</taxon>
    </lineage>
</organism>
<dbReference type="EMBL" id="FTPR01000001">
    <property type="protein sequence ID" value="SIT81185.1"/>
    <property type="molecule type" value="Genomic_DNA"/>
</dbReference>
<evidence type="ECO:0000313" key="1">
    <source>
        <dbReference type="EMBL" id="SIT81185.1"/>
    </source>
</evidence>
<name>A0A1R3WSC7_9RHOB</name>
<dbReference type="Proteomes" id="UP000186997">
    <property type="component" value="Unassembled WGS sequence"/>
</dbReference>
<accession>A0A1R3WSC7</accession>
<protein>
    <submittedName>
        <fullName evidence="1">Uncharacterized protein</fullName>
    </submittedName>
</protein>
<dbReference type="STRING" id="287098.SAMN05421665_1230"/>
<reference evidence="2" key="1">
    <citation type="submission" date="2017-01" db="EMBL/GenBank/DDBJ databases">
        <authorList>
            <person name="Varghese N."/>
            <person name="Submissions S."/>
        </authorList>
    </citation>
    <scope>NUCLEOTIDE SEQUENCE [LARGE SCALE GENOMIC DNA]</scope>
    <source>
        <strain evidence="2">DSM 29591</strain>
    </source>
</reference>
<evidence type="ECO:0000313" key="2">
    <source>
        <dbReference type="Proteomes" id="UP000186997"/>
    </source>
</evidence>
<proteinExistence type="predicted"/>